<keyword evidence="1" id="KW-0175">Coiled coil</keyword>
<proteinExistence type="predicted"/>
<feature type="coiled-coil region" evidence="1">
    <location>
        <begin position="195"/>
        <end position="222"/>
    </location>
</feature>
<sequence length="294" mass="34328">MADKLKYNATKIINGYKIDVKVRLDDDCRNGHADFGITATIYEKDKYGVWKWCMAGCCHEQIAVAFPELCPFIALHLCDAKGAPMYAQGNGFYHLRNSSKEVTMSELRITQQEYDRFLREAEDQLYFTYLLQTMGIPARWEEEARAAIKQLEELTEEQFEDTSVRYQFTPLTEEEFQLVETRIAEGYYLPANIKKRRHEALLAAKRKKIEDLKTHAANEKAKIDQELAVKLHVLRCGMPLDNFIYYDHRNTGVFNWRDYASKNDIVTQEQFDRFLKKVDYSKLPSGIEFQLKSA</sequence>
<dbReference type="OrthoDB" id="1037096at2"/>
<gene>
    <name evidence="2" type="ORF">ALIPUT_02565</name>
</gene>
<dbReference type="eggNOG" id="ENOG5030XBU">
    <property type="taxonomic scope" value="Bacteria"/>
</dbReference>
<name>B0MZJ1_9BACT</name>
<dbReference type="RefSeq" id="WP_004328608.1">
    <property type="nucleotide sequence ID" value="NZ_DS499577.1"/>
</dbReference>
<dbReference type="EMBL" id="ABFK02000020">
    <property type="protein sequence ID" value="EDS03027.1"/>
    <property type="molecule type" value="Genomic_DNA"/>
</dbReference>
<organism evidence="2 3">
    <name type="scientific">Alistipes putredinis DSM 17216</name>
    <dbReference type="NCBI Taxonomy" id="445970"/>
    <lineage>
        <taxon>Bacteria</taxon>
        <taxon>Pseudomonadati</taxon>
        <taxon>Bacteroidota</taxon>
        <taxon>Bacteroidia</taxon>
        <taxon>Bacteroidales</taxon>
        <taxon>Rikenellaceae</taxon>
        <taxon>Alistipes</taxon>
    </lineage>
</organism>
<dbReference type="HOGENOM" id="CLU_945400_0_0_10"/>
<reference evidence="2" key="1">
    <citation type="submission" date="2007-10" db="EMBL/GenBank/DDBJ databases">
        <authorList>
            <person name="Fulton L."/>
            <person name="Clifton S."/>
            <person name="Fulton B."/>
            <person name="Xu J."/>
            <person name="Minx P."/>
            <person name="Pepin K.H."/>
            <person name="Johnson M."/>
            <person name="Thiruvilangam P."/>
            <person name="Bhonagiri V."/>
            <person name="Nash W.E."/>
            <person name="Mardis E.R."/>
            <person name="Wilson R.K."/>
        </authorList>
    </citation>
    <scope>NUCLEOTIDE SEQUENCE [LARGE SCALE GENOMIC DNA]</scope>
    <source>
        <strain evidence="2">DSM 17216</strain>
    </source>
</reference>
<dbReference type="Proteomes" id="UP000005819">
    <property type="component" value="Unassembled WGS sequence"/>
</dbReference>
<accession>B0MZJ1</accession>
<dbReference type="AlphaFoldDB" id="B0MZJ1"/>
<protein>
    <submittedName>
        <fullName evidence="2">Uncharacterized protein</fullName>
    </submittedName>
</protein>
<reference evidence="2" key="2">
    <citation type="submission" date="2013-09" db="EMBL/GenBank/DDBJ databases">
        <title>Draft genome sequence of Alistipes putredinis (DSM 17216).</title>
        <authorList>
            <person name="Sudarsanam P."/>
            <person name="Ley R."/>
            <person name="Guruge J."/>
            <person name="Turnbaugh P.J."/>
            <person name="Mahowald M."/>
            <person name="Liep D."/>
            <person name="Gordon J."/>
        </authorList>
    </citation>
    <scope>NUCLEOTIDE SEQUENCE</scope>
    <source>
        <strain evidence="2">DSM 17216</strain>
    </source>
</reference>
<dbReference type="GeneID" id="73802959"/>
<evidence type="ECO:0000313" key="2">
    <source>
        <dbReference type="EMBL" id="EDS03027.1"/>
    </source>
</evidence>
<keyword evidence="3" id="KW-1185">Reference proteome</keyword>
<comment type="caution">
    <text evidence="2">The sequence shown here is derived from an EMBL/GenBank/DDBJ whole genome shotgun (WGS) entry which is preliminary data.</text>
</comment>
<evidence type="ECO:0000313" key="3">
    <source>
        <dbReference type="Proteomes" id="UP000005819"/>
    </source>
</evidence>
<evidence type="ECO:0000256" key="1">
    <source>
        <dbReference type="SAM" id="Coils"/>
    </source>
</evidence>